<sequence length="113" mass="12832">MKKVLLFLLIALFSCDENNKKEIDWTKNGTLHESKISDWKISTEENKLATCADFVANLKNTENEKYETLSEMKNDAINLQSCIEEAVNGGIYAEEMKVKEVAVLCHIMIKSSN</sequence>
<evidence type="ECO:0000313" key="1">
    <source>
        <dbReference type="EMBL" id="KFC22751.1"/>
    </source>
</evidence>
<keyword evidence="2" id="KW-1185">Reference proteome</keyword>
<dbReference type="eggNOG" id="ENOG5031HU5">
    <property type="taxonomic scope" value="Bacteria"/>
</dbReference>
<comment type="caution">
    <text evidence="1">The sequence shown here is derived from an EMBL/GenBank/DDBJ whole genome shotgun (WGS) entry which is preliminary data.</text>
</comment>
<proteinExistence type="predicted"/>
<protein>
    <recommendedName>
        <fullName evidence="3">Lipoprotein</fullName>
    </recommendedName>
</protein>
<dbReference type="EMBL" id="JPLY01000002">
    <property type="protein sequence ID" value="KFC22751.1"/>
    <property type="molecule type" value="Genomic_DNA"/>
</dbReference>
<evidence type="ECO:0008006" key="3">
    <source>
        <dbReference type="Google" id="ProtNLM"/>
    </source>
</evidence>
<organism evidence="1 2">
    <name type="scientific">Epilithonimonas lactis</name>
    <dbReference type="NCBI Taxonomy" id="421072"/>
    <lineage>
        <taxon>Bacteria</taxon>
        <taxon>Pseudomonadati</taxon>
        <taxon>Bacteroidota</taxon>
        <taxon>Flavobacteriia</taxon>
        <taxon>Flavobacteriales</taxon>
        <taxon>Weeksellaceae</taxon>
        <taxon>Chryseobacterium group</taxon>
        <taxon>Epilithonimonas</taxon>
    </lineage>
</organism>
<dbReference type="AlphaFoldDB" id="A0A085BJV6"/>
<dbReference type="STRING" id="421072.SAMN04488097_3274"/>
<dbReference type="OrthoDB" id="1265074at2"/>
<dbReference type="Proteomes" id="UP000028623">
    <property type="component" value="Unassembled WGS sequence"/>
</dbReference>
<reference evidence="1 2" key="1">
    <citation type="submission" date="2014-07" db="EMBL/GenBank/DDBJ databases">
        <title>Epilithonimonas lactis LMG 22401 Genome.</title>
        <authorList>
            <person name="Pipes S.E."/>
            <person name="Stropko S.J."/>
        </authorList>
    </citation>
    <scope>NUCLEOTIDE SEQUENCE [LARGE SCALE GENOMIC DNA]</scope>
    <source>
        <strain evidence="1 2">LMG 24401</strain>
    </source>
</reference>
<name>A0A085BJV6_9FLAO</name>
<accession>A0A085BJV6</accession>
<evidence type="ECO:0000313" key="2">
    <source>
        <dbReference type="Proteomes" id="UP000028623"/>
    </source>
</evidence>
<gene>
    <name evidence="1" type="ORF">IO89_06775</name>
</gene>
<dbReference type="RefSeq" id="WP_034974722.1">
    <property type="nucleotide sequence ID" value="NZ_FOFI01000004.1"/>
</dbReference>
<dbReference type="PROSITE" id="PS51257">
    <property type="entry name" value="PROKAR_LIPOPROTEIN"/>
    <property type="match status" value="1"/>
</dbReference>